<dbReference type="Proteomes" id="UP000095594">
    <property type="component" value="Unassembled WGS sequence"/>
</dbReference>
<dbReference type="PANTHER" id="PTHR42904">
    <property type="entry name" value="NUDIX HYDROLASE, NUDC SUBFAMILY"/>
    <property type="match status" value="1"/>
</dbReference>
<dbReference type="CDD" id="cd03429">
    <property type="entry name" value="NUDIX_NADH_pyrophosphatase_Nudt13"/>
    <property type="match status" value="1"/>
</dbReference>
<dbReference type="InterPro" id="IPR020084">
    <property type="entry name" value="NUDIX_hydrolase_CS"/>
</dbReference>
<dbReference type="InterPro" id="IPR000086">
    <property type="entry name" value="NUDIX_hydrolase_dom"/>
</dbReference>
<dbReference type="GO" id="GO:0006742">
    <property type="term" value="P:NADP+ catabolic process"/>
    <property type="evidence" value="ECO:0007669"/>
    <property type="project" value="TreeGrafter"/>
</dbReference>
<evidence type="ECO:0000256" key="3">
    <source>
        <dbReference type="ARBA" id="ARBA00009595"/>
    </source>
</evidence>
<sequence length="277" mass="32189">MIQDIEPHKYNSTYGKFEVRSNDYIVAFKENKAILIKDGNEKRIPKYKEVMGVLDGLEHLIYMFTIDEKRFFLALKADVKENEIFVRESIQVFRTMKPQWMAFAGFTSYHLYMWYDTNRYCGRCGSIMAHSDKERSLVCNNCNNIRYPRISPGVIVGIIDGDKMLLTRYAKGPYKNYALVAGYNEIGESLEETVRREVMEEVGLKVKNIRYYKSQPWGLSGSVLSGFFVDLDGDSTITLDKNELAEAIWIKREDIPKPELNISLTKEMIEFFRVGKI</sequence>
<dbReference type="OrthoDB" id="9787476at2"/>
<gene>
    <name evidence="11" type="primary">nudC</name>
    <name evidence="11" type="ORF">ERS852471_00626</name>
</gene>
<evidence type="ECO:0000256" key="9">
    <source>
        <dbReference type="ARBA" id="ARBA00023679"/>
    </source>
</evidence>
<comment type="similarity">
    <text evidence="3">Belongs to the Nudix hydrolase family. NudC subfamily.</text>
</comment>
<evidence type="ECO:0000256" key="8">
    <source>
        <dbReference type="ARBA" id="ARBA00023027"/>
    </source>
</evidence>
<dbReference type="InterPro" id="IPR015376">
    <property type="entry name" value="Znr_NADH_PPase"/>
</dbReference>
<comment type="cofactor">
    <cofactor evidence="2">
        <name>Zn(2+)</name>
        <dbReference type="ChEBI" id="CHEBI:29105"/>
    </cofactor>
</comment>
<comment type="cofactor">
    <cofactor evidence="1">
        <name>Mg(2+)</name>
        <dbReference type="ChEBI" id="CHEBI:18420"/>
    </cofactor>
</comment>
<evidence type="ECO:0000259" key="10">
    <source>
        <dbReference type="PROSITE" id="PS51462"/>
    </source>
</evidence>
<dbReference type="PANTHER" id="PTHR42904:SF6">
    <property type="entry name" value="NAD-CAPPED RNA HYDROLASE NUDT12"/>
    <property type="match status" value="1"/>
</dbReference>
<dbReference type="PROSITE" id="PS51462">
    <property type="entry name" value="NUDIX"/>
    <property type="match status" value="1"/>
</dbReference>
<dbReference type="Gene3D" id="3.90.79.10">
    <property type="entry name" value="Nucleoside Triphosphate Pyrophosphohydrolase"/>
    <property type="match status" value="1"/>
</dbReference>
<organism evidence="11 12">
    <name type="scientific">Clostridium disporicum</name>
    <dbReference type="NCBI Taxonomy" id="84024"/>
    <lineage>
        <taxon>Bacteria</taxon>
        <taxon>Bacillati</taxon>
        <taxon>Bacillota</taxon>
        <taxon>Clostridia</taxon>
        <taxon>Eubacteriales</taxon>
        <taxon>Clostridiaceae</taxon>
        <taxon>Clostridium</taxon>
    </lineage>
</organism>
<evidence type="ECO:0000256" key="1">
    <source>
        <dbReference type="ARBA" id="ARBA00001946"/>
    </source>
</evidence>
<dbReference type="GO" id="GO:0046872">
    <property type="term" value="F:metal ion binding"/>
    <property type="evidence" value="ECO:0007669"/>
    <property type="project" value="UniProtKB-KW"/>
</dbReference>
<keyword evidence="8" id="KW-0520">NAD</keyword>
<evidence type="ECO:0000256" key="5">
    <source>
        <dbReference type="ARBA" id="ARBA00022723"/>
    </source>
</evidence>
<dbReference type="Pfam" id="PF09297">
    <property type="entry name" value="Zn_ribbon_NUD"/>
    <property type="match status" value="1"/>
</dbReference>
<dbReference type="GO" id="GO:0005829">
    <property type="term" value="C:cytosol"/>
    <property type="evidence" value="ECO:0007669"/>
    <property type="project" value="TreeGrafter"/>
</dbReference>
<dbReference type="Pfam" id="PF00293">
    <property type="entry name" value="NUDIX"/>
    <property type="match status" value="1"/>
</dbReference>
<dbReference type="InterPro" id="IPR050241">
    <property type="entry name" value="NAD-cap_RNA_hydrolase_NudC"/>
</dbReference>
<accession>A0A174AM92</accession>
<dbReference type="AlphaFoldDB" id="A0A174AM92"/>
<reference evidence="11 12" key="1">
    <citation type="submission" date="2015-09" db="EMBL/GenBank/DDBJ databases">
        <authorList>
            <consortium name="Pathogen Informatics"/>
        </authorList>
    </citation>
    <scope>NUCLEOTIDE SEQUENCE [LARGE SCALE GENOMIC DNA]</scope>
    <source>
        <strain evidence="11 12">2789STDY5834856</strain>
    </source>
</reference>
<evidence type="ECO:0000256" key="2">
    <source>
        <dbReference type="ARBA" id="ARBA00001947"/>
    </source>
</evidence>
<name>A0A174AM92_9CLOT</name>
<evidence type="ECO:0000313" key="12">
    <source>
        <dbReference type="Proteomes" id="UP000095594"/>
    </source>
</evidence>
<dbReference type="EMBL" id="CYZX01000003">
    <property type="protein sequence ID" value="CUN88750.1"/>
    <property type="molecule type" value="Genomic_DNA"/>
</dbReference>
<evidence type="ECO:0000313" key="11">
    <source>
        <dbReference type="EMBL" id="CUN88750.1"/>
    </source>
</evidence>
<protein>
    <recommendedName>
        <fullName evidence="4">NAD(+) diphosphatase</fullName>
        <ecNumber evidence="4">3.6.1.22</ecNumber>
    </recommendedName>
</protein>
<dbReference type="GO" id="GO:0035529">
    <property type="term" value="F:NADH pyrophosphatase activity"/>
    <property type="evidence" value="ECO:0007669"/>
    <property type="project" value="TreeGrafter"/>
</dbReference>
<dbReference type="GO" id="GO:0019677">
    <property type="term" value="P:NAD+ catabolic process"/>
    <property type="evidence" value="ECO:0007669"/>
    <property type="project" value="TreeGrafter"/>
</dbReference>
<dbReference type="InterPro" id="IPR049734">
    <property type="entry name" value="NudC-like_C"/>
</dbReference>
<dbReference type="PROSITE" id="PS00893">
    <property type="entry name" value="NUDIX_BOX"/>
    <property type="match status" value="1"/>
</dbReference>
<keyword evidence="6 11" id="KW-0378">Hydrolase</keyword>
<keyword evidence="7" id="KW-0460">Magnesium</keyword>
<comment type="catalytic activity">
    <reaction evidence="9">
        <text>a 5'-end NAD(+)-phospho-ribonucleoside in mRNA + H2O = a 5'-end phospho-adenosine-phospho-ribonucleoside in mRNA + beta-nicotinamide D-ribonucleotide + 2 H(+)</text>
        <dbReference type="Rhea" id="RHEA:60876"/>
        <dbReference type="Rhea" id="RHEA-COMP:15698"/>
        <dbReference type="Rhea" id="RHEA-COMP:15719"/>
        <dbReference type="ChEBI" id="CHEBI:14649"/>
        <dbReference type="ChEBI" id="CHEBI:15377"/>
        <dbReference type="ChEBI" id="CHEBI:15378"/>
        <dbReference type="ChEBI" id="CHEBI:144029"/>
        <dbReference type="ChEBI" id="CHEBI:144051"/>
    </reaction>
    <physiologicalReaction direction="left-to-right" evidence="9">
        <dbReference type="Rhea" id="RHEA:60877"/>
    </physiologicalReaction>
</comment>
<dbReference type="GO" id="GO:0110153">
    <property type="term" value="F:RNA NAD-cap (NMN-forming) hydrolase activity"/>
    <property type="evidence" value="ECO:0007669"/>
    <property type="project" value="RHEA"/>
</dbReference>
<feature type="domain" description="Nudix hydrolase" evidence="10">
    <location>
        <begin position="149"/>
        <end position="273"/>
    </location>
</feature>
<dbReference type="NCBIfam" id="NF001299">
    <property type="entry name" value="PRK00241.1"/>
    <property type="match status" value="1"/>
</dbReference>
<keyword evidence="5" id="KW-0479">Metal-binding</keyword>
<dbReference type="EC" id="3.6.1.22" evidence="4"/>
<dbReference type="SUPFAM" id="SSF55811">
    <property type="entry name" value="Nudix"/>
    <property type="match status" value="1"/>
</dbReference>
<dbReference type="InterPro" id="IPR015797">
    <property type="entry name" value="NUDIX_hydrolase-like_dom_sf"/>
</dbReference>
<dbReference type="Gene3D" id="3.90.79.20">
    <property type="match status" value="1"/>
</dbReference>
<evidence type="ECO:0000256" key="6">
    <source>
        <dbReference type="ARBA" id="ARBA00022801"/>
    </source>
</evidence>
<evidence type="ECO:0000256" key="7">
    <source>
        <dbReference type="ARBA" id="ARBA00022842"/>
    </source>
</evidence>
<dbReference type="RefSeq" id="WP_055263826.1">
    <property type="nucleotide sequence ID" value="NZ_CABIXQ010000003.1"/>
</dbReference>
<evidence type="ECO:0000256" key="4">
    <source>
        <dbReference type="ARBA" id="ARBA00012381"/>
    </source>
</evidence>
<proteinExistence type="inferred from homology"/>